<organism evidence="1 2">
    <name type="scientific">Cajanus cajan</name>
    <name type="common">Pigeon pea</name>
    <name type="synonym">Cajanus indicus</name>
    <dbReference type="NCBI Taxonomy" id="3821"/>
    <lineage>
        <taxon>Eukaryota</taxon>
        <taxon>Viridiplantae</taxon>
        <taxon>Streptophyta</taxon>
        <taxon>Embryophyta</taxon>
        <taxon>Tracheophyta</taxon>
        <taxon>Spermatophyta</taxon>
        <taxon>Magnoliopsida</taxon>
        <taxon>eudicotyledons</taxon>
        <taxon>Gunneridae</taxon>
        <taxon>Pentapetalae</taxon>
        <taxon>rosids</taxon>
        <taxon>fabids</taxon>
        <taxon>Fabales</taxon>
        <taxon>Fabaceae</taxon>
        <taxon>Papilionoideae</taxon>
        <taxon>50 kb inversion clade</taxon>
        <taxon>NPAAA clade</taxon>
        <taxon>indigoferoid/millettioid clade</taxon>
        <taxon>Phaseoleae</taxon>
        <taxon>Cajanus</taxon>
    </lineage>
</organism>
<sequence length="50" mass="5688">MNRTLNERAKSMRIHAELPKTLWADAMSTTAYVINRGPSVPIGFKILEEE</sequence>
<name>A0A151SI02_CAJCA</name>
<keyword evidence="2" id="KW-1185">Reference proteome</keyword>
<evidence type="ECO:0000313" key="1">
    <source>
        <dbReference type="EMBL" id="KYP54466.1"/>
    </source>
</evidence>
<protein>
    <submittedName>
        <fullName evidence="1">Retrovirus-related Pol polyprotein from transposon TNT 1-94</fullName>
    </submittedName>
</protein>
<evidence type="ECO:0000313" key="2">
    <source>
        <dbReference type="Proteomes" id="UP000075243"/>
    </source>
</evidence>
<dbReference type="AlphaFoldDB" id="A0A151SI02"/>
<dbReference type="Proteomes" id="UP000075243">
    <property type="component" value="Chromosome 11"/>
</dbReference>
<accession>A0A151SI02</accession>
<proteinExistence type="predicted"/>
<reference evidence="1 2" key="1">
    <citation type="journal article" date="2012" name="Nat. Biotechnol.">
        <title>Draft genome sequence of pigeonpea (Cajanus cajan), an orphan legume crop of resource-poor farmers.</title>
        <authorList>
            <person name="Varshney R.K."/>
            <person name="Chen W."/>
            <person name="Li Y."/>
            <person name="Bharti A.K."/>
            <person name="Saxena R.K."/>
            <person name="Schlueter J.A."/>
            <person name="Donoghue M.T."/>
            <person name="Azam S."/>
            <person name="Fan G."/>
            <person name="Whaley A.M."/>
            <person name="Farmer A.D."/>
            <person name="Sheridan J."/>
            <person name="Iwata A."/>
            <person name="Tuteja R."/>
            <person name="Penmetsa R.V."/>
            <person name="Wu W."/>
            <person name="Upadhyaya H.D."/>
            <person name="Yang S.P."/>
            <person name="Shah T."/>
            <person name="Saxena K.B."/>
            <person name="Michael T."/>
            <person name="McCombie W.R."/>
            <person name="Yang B."/>
            <person name="Zhang G."/>
            <person name="Yang H."/>
            <person name="Wang J."/>
            <person name="Spillane C."/>
            <person name="Cook D.R."/>
            <person name="May G.D."/>
            <person name="Xu X."/>
            <person name="Jackson S.A."/>
        </authorList>
    </citation>
    <scope>NUCLEOTIDE SEQUENCE [LARGE SCALE GENOMIC DNA]</scope>
    <source>
        <strain evidence="2">cv. Asha</strain>
    </source>
</reference>
<dbReference type="EMBL" id="CM003613">
    <property type="protein sequence ID" value="KYP54466.1"/>
    <property type="molecule type" value="Genomic_DNA"/>
</dbReference>
<gene>
    <name evidence="1" type="ORF">KK1_000654</name>
</gene>
<dbReference type="Gramene" id="C.cajan_00635.t">
    <property type="protein sequence ID" value="C.cajan_00635.t.cds1"/>
    <property type="gene ID" value="C.cajan_00635"/>
</dbReference>